<feature type="signal peptide" evidence="7">
    <location>
        <begin position="1"/>
        <end position="17"/>
    </location>
</feature>
<keyword evidence="10" id="KW-1185">Reference proteome</keyword>
<evidence type="ECO:0000256" key="3">
    <source>
        <dbReference type="ARBA" id="ARBA00022989"/>
    </source>
</evidence>
<dbReference type="Proteomes" id="UP001149163">
    <property type="component" value="Unassembled WGS sequence"/>
</dbReference>
<gene>
    <name evidence="9" type="ORF">N7482_001629</name>
</gene>
<accession>A0A9W9IG51</accession>
<evidence type="ECO:0000256" key="6">
    <source>
        <dbReference type="SAM" id="Phobius"/>
    </source>
</evidence>
<feature type="compositionally biased region" description="Low complexity" evidence="5">
    <location>
        <begin position="218"/>
        <end position="231"/>
    </location>
</feature>
<feature type="region of interest" description="Disordered" evidence="5">
    <location>
        <begin position="179"/>
        <end position="231"/>
    </location>
</feature>
<organism evidence="9 10">
    <name type="scientific">Penicillium canariense</name>
    <dbReference type="NCBI Taxonomy" id="189055"/>
    <lineage>
        <taxon>Eukaryota</taxon>
        <taxon>Fungi</taxon>
        <taxon>Dikarya</taxon>
        <taxon>Ascomycota</taxon>
        <taxon>Pezizomycotina</taxon>
        <taxon>Eurotiomycetes</taxon>
        <taxon>Eurotiomycetidae</taxon>
        <taxon>Eurotiales</taxon>
        <taxon>Aspergillaceae</taxon>
        <taxon>Penicillium</taxon>
    </lineage>
</organism>
<evidence type="ECO:0000256" key="2">
    <source>
        <dbReference type="ARBA" id="ARBA00022692"/>
    </source>
</evidence>
<feature type="domain" description="MARVEL" evidence="8">
    <location>
        <begin position="8"/>
        <end position="155"/>
    </location>
</feature>
<evidence type="ECO:0000256" key="1">
    <source>
        <dbReference type="ARBA" id="ARBA00004141"/>
    </source>
</evidence>
<feature type="chain" id="PRO_5040994670" description="MARVEL domain-containing protein" evidence="7">
    <location>
        <begin position="18"/>
        <end position="255"/>
    </location>
</feature>
<comment type="subcellular location">
    <subcellularLocation>
        <location evidence="1">Membrane</location>
        <topology evidence="1">Multi-pass membrane protein</topology>
    </subcellularLocation>
</comment>
<dbReference type="AlphaFoldDB" id="A0A9W9IG51"/>
<dbReference type="Pfam" id="PF01284">
    <property type="entry name" value="MARVEL"/>
    <property type="match status" value="1"/>
</dbReference>
<dbReference type="OrthoDB" id="2117453at2759"/>
<sequence>MLALHIVLYVLLSSCLAFAIVELGLTAYVATFWGGDHREYYWDPYQGYVYKTVHTDTPGIVSFILFSAVWTILVSAAALVLPWFYTRKGVVSRTLNTILGVGFIIGYFVTSVFWLACFADIVSLLGGVTSSSDYLNAIIAFAVLLWLIFLALFILSILAVCGVLFSDWAGYQSMKKGAAPAQPQTSTVPPPDHEEPMGTAPAPVAASELSSCDAEALQNQPPTSQTFSPSSQLGIASAELSADNTVYHEHHAGHP</sequence>
<feature type="transmembrane region" description="Helical" evidence="6">
    <location>
        <begin position="97"/>
        <end position="125"/>
    </location>
</feature>
<feature type="transmembrane region" description="Helical" evidence="6">
    <location>
        <begin position="137"/>
        <end position="165"/>
    </location>
</feature>
<evidence type="ECO:0000256" key="7">
    <source>
        <dbReference type="SAM" id="SignalP"/>
    </source>
</evidence>
<keyword evidence="4 6" id="KW-0472">Membrane</keyword>
<dbReference type="RefSeq" id="XP_056547360.1">
    <property type="nucleotide sequence ID" value="XM_056683754.1"/>
</dbReference>
<keyword evidence="3 6" id="KW-1133">Transmembrane helix</keyword>
<comment type="caution">
    <text evidence="9">The sequence shown here is derived from an EMBL/GenBank/DDBJ whole genome shotgun (WGS) entry which is preliminary data.</text>
</comment>
<evidence type="ECO:0000259" key="8">
    <source>
        <dbReference type="Pfam" id="PF01284"/>
    </source>
</evidence>
<dbReference type="EMBL" id="JAPQKN010000001">
    <property type="protein sequence ID" value="KAJ5175752.1"/>
    <property type="molecule type" value="Genomic_DNA"/>
</dbReference>
<feature type="transmembrane region" description="Helical" evidence="6">
    <location>
        <begin position="60"/>
        <end position="85"/>
    </location>
</feature>
<dbReference type="GO" id="GO:0016020">
    <property type="term" value="C:membrane"/>
    <property type="evidence" value="ECO:0007669"/>
    <property type="project" value="UniProtKB-SubCell"/>
</dbReference>
<keyword evidence="2 6" id="KW-0812">Transmembrane</keyword>
<evidence type="ECO:0000313" key="9">
    <source>
        <dbReference type="EMBL" id="KAJ5175752.1"/>
    </source>
</evidence>
<evidence type="ECO:0000313" key="10">
    <source>
        <dbReference type="Proteomes" id="UP001149163"/>
    </source>
</evidence>
<keyword evidence="7" id="KW-0732">Signal</keyword>
<proteinExistence type="predicted"/>
<reference evidence="9" key="2">
    <citation type="journal article" date="2023" name="IMA Fungus">
        <title>Comparative genomic study of the Penicillium genus elucidates a diverse pangenome and 15 lateral gene transfer events.</title>
        <authorList>
            <person name="Petersen C."/>
            <person name="Sorensen T."/>
            <person name="Nielsen M.R."/>
            <person name="Sondergaard T.E."/>
            <person name="Sorensen J.L."/>
            <person name="Fitzpatrick D.A."/>
            <person name="Frisvad J.C."/>
            <person name="Nielsen K.L."/>
        </authorList>
    </citation>
    <scope>NUCLEOTIDE SEQUENCE</scope>
    <source>
        <strain evidence="9">IBT 26290</strain>
    </source>
</reference>
<dbReference type="GeneID" id="81422930"/>
<dbReference type="InterPro" id="IPR008253">
    <property type="entry name" value="Marvel"/>
</dbReference>
<name>A0A9W9IG51_9EURO</name>
<protein>
    <recommendedName>
        <fullName evidence="8">MARVEL domain-containing protein</fullName>
    </recommendedName>
</protein>
<reference evidence="9" key="1">
    <citation type="submission" date="2022-11" db="EMBL/GenBank/DDBJ databases">
        <authorList>
            <person name="Petersen C."/>
        </authorList>
    </citation>
    <scope>NUCLEOTIDE SEQUENCE</scope>
    <source>
        <strain evidence="9">IBT 26290</strain>
    </source>
</reference>
<evidence type="ECO:0000256" key="5">
    <source>
        <dbReference type="SAM" id="MobiDB-lite"/>
    </source>
</evidence>
<evidence type="ECO:0000256" key="4">
    <source>
        <dbReference type="ARBA" id="ARBA00023136"/>
    </source>
</evidence>